<protein>
    <submittedName>
        <fullName evidence="2">GNAT family N-acetyltransferase</fullName>
    </submittedName>
</protein>
<dbReference type="Proteomes" id="UP000638014">
    <property type="component" value="Unassembled WGS sequence"/>
</dbReference>
<evidence type="ECO:0000259" key="1">
    <source>
        <dbReference type="PROSITE" id="PS51186"/>
    </source>
</evidence>
<feature type="domain" description="N-acetyltransferase" evidence="1">
    <location>
        <begin position="1"/>
        <end position="121"/>
    </location>
</feature>
<dbReference type="AlphaFoldDB" id="A0A8J6QSX1"/>
<evidence type="ECO:0000313" key="3">
    <source>
        <dbReference type="Proteomes" id="UP000638014"/>
    </source>
</evidence>
<dbReference type="InterPro" id="IPR000182">
    <property type="entry name" value="GNAT_dom"/>
</dbReference>
<dbReference type="EMBL" id="JACXAF010000016">
    <property type="protein sequence ID" value="MBD1390244.1"/>
    <property type="molecule type" value="Genomic_DNA"/>
</dbReference>
<name>A0A8J6QSX1_9GAMM</name>
<organism evidence="2 3">
    <name type="scientific">Neiella litorisoli</name>
    <dbReference type="NCBI Taxonomy" id="2771431"/>
    <lineage>
        <taxon>Bacteria</taxon>
        <taxon>Pseudomonadati</taxon>
        <taxon>Pseudomonadota</taxon>
        <taxon>Gammaproteobacteria</taxon>
        <taxon>Alteromonadales</taxon>
        <taxon>Echinimonadaceae</taxon>
        <taxon>Neiella</taxon>
    </lineage>
</organism>
<dbReference type="PROSITE" id="PS51186">
    <property type="entry name" value="GNAT"/>
    <property type="match status" value="1"/>
</dbReference>
<proteinExistence type="predicted"/>
<evidence type="ECO:0000313" key="2">
    <source>
        <dbReference type="EMBL" id="MBD1390244.1"/>
    </source>
</evidence>
<dbReference type="Pfam" id="PF13673">
    <property type="entry name" value="Acetyltransf_10"/>
    <property type="match status" value="1"/>
</dbReference>
<keyword evidence="3" id="KW-1185">Reference proteome</keyword>
<dbReference type="SUPFAM" id="SSF55729">
    <property type="entry name" value="Acyl-CoA N-acyltransferases (Nat)"/>
    <property type="match status" value="1"/>
</dbReference>
<dbReference type="GO" id="GO:0016747">
    <property type="term" value="F:acyltransferase activity, transferring groups other than amino-acyl groups"/>
    <property type="evidence" value="ECO:0007669"/>
    <property type="project" value="InterPro"/>
</dbReference>
<accession>A0A8J6QSX1</accession>
<reference evidence="2" key="1">
    <citation type="submission" date="2020-09" db="EMBL/GenBank/DDBJ databases">
        <title>A novel bacterium of genus Neiella, isolated from South China Sea.</title>
        <authorList>
            <person name="Huang H."/>
            <person name="Mo K."/>
            <person name="Hu Y."/>
        </authorList>
    </citation>
    <scope>NUCLEOTIDE SEQUENCE</scope>
    <source>
        <strain evidence="2">HB171785</strain>
    </source>
</reference>
<dbReference type="RefSeq" id="WP_191145318.1">
    <property type="nucleotide sequence ID" value="NZ_JACXAF010000016.1"/>
</dbReference>
<sequence>MIEQNSLYRDLDGLDNQCWHYVLEDERQPIAYARLIPPYGDHQVVHLGRLVIHKDYRGQGLGRDIMVDLLAECDALFPQLDVAISAQAHLREFYRSLGFECVGEMYDDGGIDHVDMVKTAA</sequence>
<dbReference type="Gene3D" id="3.40.630.30">
    <property type="match status" value="1"/>
</dbReference>
<gene>
    <name evidence="2" type="ORF">IC617_12450</name>
</gene>
<dbReference type="CDD" id="cd04301">
    <property type="entry name" value="NAT_SF"/>
    <property type="match status" value="1"/>
</dbReference>
<dbReference type="InterPro" id="IPR016181">
    <property type="entry name" value="Acyl_CoA_acyltransferase"/>
</dbReference>
<comment type="caution">
    <text evidence="2">The sequence shown here is derived from an EMBL/GenBank/DDBJ whole genome shotgun (WGS) entry which is preliminary data.</text>
</comment>